<dbReference type="Proteomes" id="UP001165136">
    <property type="component" value="Unassembled WGS sequence"/>
</dbReference>
<organism evidence="9 10">
    <name type="scientific">Amycolatopsis taiwanensis</name>
    <dbReference type="NCBI Taxonomy" id="342230"/>
    <lineage>
        <taxon>Bacteria</taxon>
        <taxon>Bacillati</taxon>
        <taxon>Actinomycetota</taxon>
        <taxon>Actinomycetes</taxon>
        <taxon>Pseudonocardiales</taxon>
        <taxon>Pseudonocardiaceae</taxon>
        <taxon>Amycolatopsis</taxon>
    </lineage>
</organism>
<dbReference type="EMBL" id="BSTI01000008">
    <property type="protein sequence ID" value="GLY67424.1"/>
    <property type="molecule type" value="Genomic_DNA"/>
</dbReference>
<evidence type="ECO:0000256" key="3">
    <source>
        <dbReference type="ARBA" id="ARBA00022475"/>
    </source>
</evidence>
<evidence type="ECO:0000256" key="1">
    <source>
        <dbReference type="ARBA" id="ARBA00004651"/>
    </source>
</evidence>
<evidence type="ECO:0000256" key="7">
    <source>
        <dbReference type="SAM" id="Phobius"/>
    </source>
</evidence>
<keyword evidence="4 7" id="KW-0812">Transmembrane</keyword>
<dbReference type="RefSeq" id="WP_027941533.1">
    <property type="nucleotide sequence ID" value="NZ_BSTI01000008.1"/>
</dbReference>
<feature type="transmembrane region" description="Helical" evidence="7">
    <location>
        <begin position="220"/>
        <end position="243"/>
    </location>
</feature>
<comment type="similarity">
    <text evidence="2">Belongs to the EamA transporter family.</text>
</comment>
<dbReference type="InterPro" id="IPR037185">
    <property type="entry name" value="EmrE-like"/>
</dbReference>
<dbReference type="AlphaFoldDB" id="A0A9W6R1H2"/>
<dbReference type="SUPFAM" id="SSF103481">
    <property type="entry name" value="Multidrug resistance efflux transporter EmrE"/>
    <property type="match status" value="1"/>
</dbReference>
<comment type="subcellular location">
    <subcellularLocation>
        <location evidence="1">Cell membrane</location>
        <topology evidence="1">Multi-pass membrane protein</topology>
    </subcellularLocation>
</comment>
<dbReference type="InterPro" id="IPR051258">
    <property type="entry name" value="Diverse_Substrate_Transporter"/>
</dbReference>
<evidence type="ECO:0000313" key="10">
    <source>
        <dbReference type="Proteomes" id="UP001165136"/>
    </source>
</evidence>
<sequence length="306" mass="31083">MVSVYVEGAGERLPSTGAAAVAGRALGAIPPTVQILIGIVSVQAGAALAKQLFAVAGPAGTVALRLFFAAVVLLLMWRPVQEARRLGRRGWLVVLAYGVVLGLMNLCFYMALARIPQGITVTIEFLGPLTVALAGSRRLLDALWALLAAGGAVLLTETRGDLSLVGILFALGAAVCWGGYILLGSALGNRTSGGNGLALGMAAAALVATPAGIAQTGSALLSPTVLAVGLAVALLSSVVPYSLELEALRRIPPRVFGVLMSLEPAVGALAGFVVSGELLHPLQWLALCCVMAASIGATRSTSKNGR</sequence>
<dbReference type="InterPro" id="IPR000620">
    <property type="entry name" value="EamA_dom"/>
</dbReference>
<feature type="domain" description="EamA" evidence="8">
    <location>
        <begin position="35"/>
        <end position="136"/>
    </location>
</feature>
<name>A0A9W6R1H2_9PSEU</name>
<evidence type="ECO:0000256" key="6">
    <source>
        <dbReference type="ARBA" id="ARBA00023136"/>
    </source>
</evidence>
<feature type="transmembrane region" description="Helical" evidence="7">
    <location>
        <begin position="89"/>
        <end position="112"/>
    </location>
</feature>
<accession>A0A9W6R1H2</accession>
<comment type="caution">
    <text evidence="9">The sequence shown here is derived from an EMBL/GenBank/DDBJ whole genome shotgun (WGS) entry which is preliminary data.</text>
</comment>
<dbReference type="PANTHER" id="PTHR42920">
    <property type="entry name" value="OS03G0707200 PROTEIN-RELATED"/>
    <property type="match status" value="1"/>
</dbReference>
<protein>
    <submittedName>
        <fullName evidence="9">Threonine transporter RhtB</fullName>
    </submittedName>
</protein>
<feature type="transmembrane region" description="Helical" evidence="7">
    <location>
        <begin position="195"/>
        <end position="214"/>
    </location>
</feature>
<evidence type="ECO:0000259" key="8">
    <source>
        <dbReference type="Pfam" id="PF00892"/>
    </source>
</evidence>
<proteinExistence type="inferred from homology"/>
<evidence type="ECO:0000313" key="9">
    <source>
        <dbReference type="EMBL" id="GLY67424.1"/>
    </source>
</evidence>
<keyword evidence="10" id="KW-1185">Reference proteome</keyword>
<keyword evidence="5 7" id="KW-1133">Transmembrane helix</keyword>
<gene>
    <name evidence="9" type="ORF">Atai01_40430</name>
</gene>
<evidence type="ECO:0000256" key="2">
    <source>
        <dbReference type="ARBA" id="ARBA00007362"/>
    </source>
</evidence>
<feature type="transmembrane region" description="Helical" evidence="7">
    <location>
        <begin position="52"/>
        <end position="77"/>
    </location>
</feature>
<dbReference type="Pfam" id="PF00892">
    <property type="entry name" value="EamA"/>
    <property type="match status" value="2"/>
</dbReference>
<feature type="transmembrane region" description="Helical" evidence="7">
    <location>
        <begin position="281"/>
        <end position="298"/>
    </location>
</feature>
<keyword evidence="3" id="KW-1003">Cell membrane</keyword>
<feature type="transmembrane region" description="Helical" evidence="7">
    <location>
        <begin position="162"/>
        <end position="183"/>
    </location>
</feature>
<feature type="transmembrane region" description="Helical" evidence="7">
    <location>
        <begin position="255"/>
        <end position="275"/>
    </location>
</feature>
<dbReference type="GO" id="GO:0005886">
    <property type="term" value="C:plasma membrane"/>
    <property type="evidence" value="ECO:0007669"/>
    <property type="project" value="UniProtKB-SubCell"/>
</dbReference>
<keyword evidence="6 7" id="KW-0472">Membrane</keyword>
<dbReference type="PANTHER" id="PTHR42920:SF11">
    <property type="entry name" value="INNER MEMBRANE PROTEIN YTFF"/>
    <property type="match status" value="1"/>
</dbReference>
<evidence type="ECO:0000256" key="4">
    <source>
        <dbReference type="ARBA" id="ARBA00022692"/>
    </source>
</evidence>
<reference evidence="9" key="1">
    <citation type="submission" date="2023-03" db="EMBL/GenBank/DDBJ databases">
        <title>Amycolatopsis taiwanensis NBRC 103393.</title>
        <authorList>
            <person name="Ichikawa N."/>
            <person name="Sato H."/>
            <person name="Tonouchi N."/>
        </authorList>
    </citation>
    <scope>NUCLEOTIDE SEQUENCE</scope>
    <source>
        <strain evidence="9">NBRC 103393</strain>
    </source>
</reference>
<feature type="domain" description="EamA" evidence="8">
    <location>
        <begin position="165"/>
        <end position="296"/>
    </location>
</feature>
<evidence type="ECO:0000256" key="5">
    <source>
        <dbReference type="ARBA" id="ARBA00022989"/>
    </source>
</evidence>